<dbReference type="GO" id="GO:0044281">
    <property type="term" value="P:small molecule metabolic process"/>
    <property type="evidence" value="ECO:0007669"/>
    <property type="project" value="UniProtKB-ARBA"/>
</dbReference>
<evidence type="ECO:0000256" key="1">
    <source>
        <dbReference type="ARBA" id="ARBA00010688"/>
    </source>
</evidence>
<dbReference type="InterPro" id="IPR029056">
    <property type="entry name" value="Ribokinase-like"/>
</dbReference>
<dbReference type="Pfam" id="PF00294">
    <property type="entry name" value="PfkB"/>
    <property type="match status" value="1"/>
</dbReference>
<gene>
    <name evidence="10" type="primary">pfkB</name>
    <name evidence="10" type="ORF">CLG96_09030</name>
</gene>
<protein>
    <recommendedName>
        <fullName evidence="7">Phosphofructokinase</fullName>
    </recommendedName>
</protein>
<dbReference type="GO" id="GO:0016052">
    <property type="term" value="P:carbohydrate catabolic process"/>
    <property type="evidence" value="ECO:0007669"/>
    <property type="project" value="UniProtKB-ARBA"/>
</dbReference>
<dbReference type="GO" id="GO:0008662">
    <property type="term" value="F:1-phosphofructokinase activity"/>
    <property type="evidence" value="ECO:0007669"/>
    <property type="project" value="UniProtKB-UniRule"/>
</dbReference>
<dbReference type="RefSeq" id="WP_107967557.1">
    <property type="nucleotide sequence ID" value="NZ_NWBU01000007.1"/>
</dbReference>
<reference evidence="10 11" key="1">
    <citation type="submission" date="2017-09" db="EMBL/GenBank/DDBJ databases">
        <title>Sphingomonas panjinensis sp.nov., isolated from oil-contaminated soil.</title>
        <authorList>
            <person name="Wang L."/>
            <person name="Chen L."/>
        </authorList>
    </citation>
    <scope>NUCLEOTIDE SEQUENCE [LARGE SCALE GENOMIC DNA]</scope>
    <source>
        <strain evidence="10 11">FW-11</strain>
    </source>
</reference>
<dbReference type="AlphaFoldDB" id="A0A2T5FYJ6"/>
<comment type="caution">
    <text evidence="10">The sequence shown here is derived from an EMBL/GenBank/DDBJ whole genome shotgun (WGS) entry which is preliminary data.</text>
</comment>
<dbReference type="EMBL" id="NWBU01000007">
    <property type="protein sequence ID" value="PTQ11564.1"/>
    <property type="molecule type" value="Genomic_DNA"/>
</dbReference>
<evidence type="ECO:0000313" key="10">
    <source>
        <dbReference type="EMBL" id="PTQ11564.1"/>
    </source>
</evidence>
<dbReference type="PANTHER" id="PTHR46566:SF5">
    <property type="entry name" value="1-PHOSPHOFRUCTOKINASE"/>
    <property type="match status" value="1"/>
</dbReference>
<dbReference type="OrthoDB" id="9801219at2"/>
<organism evidence="10 11">
    <name type="scientific">Sphingomonas oleivorans</name>
    <dbReference type="NCBI Taxonomy" id="1735121"/>
    <lineage>
        <taxon>Bacteria</taxon>
        <taxon>Pseudomonadati</taxon>
        <taxon>Pseudomonadota</taxon>
        <taxon>Alphaproteobacteria</taxon>
        <taxon>Sphingomonadales</taxon>
        <taxon>Sphingomonadaceae</taxon>
        <taxon>Sphingomonas</taxon>
    </lineage>
</organism>
<dbReference type="PROSITE" id="PS00584">
    <property type="entry name" value="PFKB_KINASES_2"/>
    <property type="match status" value="1"/>
</dbReference>
<dbReference type="CDD" id="cd01164">
    <property type="entry name" value="FruK_PfkB_like"/>
    <property type="match status" value="1"/>
</dbReference>
<keyword evidence="11" id="KW-1185">Reference proteome</keyword>
<dbReference type="PROSITE" id="PS00583">
    <property type="entry name" value="PFKB_KINASES_1"/>
    <property type="match status" value="1"/>
</dbReference>
<comment type="catalytic activity">
    <reaction evidence="6 8">
        <text>beta-D-fructose 1-phosphate + ATP = beta-D-fructose 1,6-bisphosphate + ADP + H(+)</text>
        <dbReference type="Rhea" id="RHEA:14213"/>
        <dbReference type="ChEBI" id="CHEBI:15378"/>
        <dbReference type="ChEBI" id="CHEBI:30616"/>
        <dbReference type="ChEBI" id="CHEBI:32966"/>
        <dbReference type="ChEBI" id="CHEBI:138881"/>
        <dbReference type="ChEBI" id="CHEBI:456216"/>
        <dbReference type="EC" id="2.7.1.56"/>
    </reaction>
</comment>
<evidence type="ECO:0000313" key="11">
    <source>
        <dbReference type="Proteomes" id="UP000244162"/>
    </source>
</evidence>
<dbReference type="Proteomes" id="UP000244162">
    <property type="component" value="Unassembled WGS sequence"/>
</dbReference>
<dbReference type="NCBIfam" id="TIGR03168">
    <property type="entry name" value="1-PFK"/>
    <property type="match status" value="1"/>
</dbReference>
<keyword evidence="2 7" id="KW-0808">Transferase</keyword>
<dbReference type="Gene3D" id="3.40.1190.20">
    <property type="match status" value="1"/>
</dbReference>
<evidence type="ECO:0000256" key="6">
    <source>
        <dbReference type="ARBA" id="ARBA00047745"/>
    </source>
</evidence>
<evidence type="ECO:0000256" key="3">
    <source>
        <dbReference type="ARBA" id="ARBA00022741"/>
    </source>
</evidence>
<dbReference type="SUPFAM" id="SSF53613">
    <property type="entry name" value="Ribokinase-like"/>
    <property type="match status" value="1"/>
</dbReference>
<evidence type="ECO:0000259" key="9">
    <source>
        <dbReference type="Pfam" id="PF00294"/>
    </source>
</evidence>
<evidence type="ECO:0000256" key="2">
    <source>
        <dbReference type="ARBA" id="ARBA00022679"/>
    </source>
</evidence>
<dbReference type="GO" id="GO:0005524">
    <property type="term" value="F:ATP binding"/>
    <property type="evidence" value="ECO:0007669"/>
    <property type="project" value="UniProtKB-UniRule"/>
</dbReference>
<name>A0A2T5FYJ6_9SPHN</name>
<proteinExistence type="inferred from homology"/>
<dbReference type="PANTHER" id="PTHR46566">
    <property type="entry name" value="1-PHOSPHOFRUCTOKINASE-RELATED"/>
    <property type="match status" value="1"/>
</dbReference>
<evidence type="ECO:0000256" key="4">
    <source>
        <dbReference type="ARBA" id="ARBA00022777"/>
    </source>
</evidence>
<dbReference type="FunFam" id="3.40.1190.20:FF:000001">
    <property type="entry name" value="Phosphofructokinase"/>
    <property type="match status" value="1"/>
</dbReference>
<evidence type="ECO:0000256" key="5">
    <source>
        <dbReference type="ARBA" id="ARBA00022840"/>
    </source>
</evidence>
<dbReference type="InterPro" id="IPR011611">
    <property type="entry name" value="PfkB_dom"/>
</dbReference>
<dbReference type="NCBIfam" id="TIGR03828">
    <property type="entry name" value="pfkB"/>
    <property type="match status" value="1"/>
</dbReference>
<comment type="function">
    <text evidence="8">Catalyzes the ATP-dependent phosphorylation of fructose-l-phosphate to fructose-l,6-bisphosphate.</text>
</comment>
<dbReference type="InterPro" id="IPR017583">
    <property type="entry name" value="Tagatose/fructose_Pkinase"/>
</dbReference>
<evidence type="ECO:0000256" key="7">
    <source>
        <dbReference type="PIRNR" id="PIRNR000535"/>
    </source>
</evidence>
<dbReference type="InterPro" id="IPR022463">
    <property type="entry name" value="1-PFruKinase"/>
</dbReference>
<sequence>MTVLTVTLNPAIDQTIALDRLVRGAVHRAHSVRYDAGGKGVNVASCLADWGVPVAVTGLLGRENAAVFEALFAAKRIDDRFVRADGVTRTNIKLVDDEETTDINLPGLTATPQALDAVTETATALVRRGDIAILSGSLPLGCAPDHYAQLIAALGESEMRVILDASGPALTAALAAPVLPFCIKPNRHELAAWAGTSLDTLDDLVAAARQLHARGVALVIVSMGAEGALFLSDEATLVAGLPAAELASTVGAGDAMVAGIAAALVEGAGLERIARLSTAFAVAKIGRAGPHLPDLATVRALADEVNIRVLEKITDTEKMGEVR</sequence>
<evidence type="ECO:0000256" key="8">
    <source>
        <dbReference type="RuleBase" id="RU369061"/>
    </source>
</evidence>
<feature type="domain" description="Carbohydrate kinase PfkB" evidence="9">
    <location>
        <begin position="7"/>
        <end position="291"/>
    </location>
</feature>
<keyword evidence="5 8" id="KW-0067">ATP-binding</keyword>
<dbReference type="GO" id="GO:0005829">
    <property type="term" value="C:cytosol"/>
    <property type="evidence" value="ECO:0007669"/>
    <property type="project" value="TreeGrafter"/>
</dbReference>
<accession>A0A2T5FYJ6</accession>
<comment type="similarity">
    <text evidence="1 7 8">Belongs to the carbohydrate kinase PfkB family.</text>
</comment>
<dbReference type="InterPro" id="IPR002173">
    <property type="entry name" value="Carboh/pur_kinase_PfkB_CS"/>
</dbReference>
<keyword evidence="3 8" id="KW-0547">Nucleotide-binding</keyword>
<dbReference type="PIRSF" id="PIRSF000535">
    <property type="entry name" value="1PFK/6PFK/LacC"/>
    <property type="match status" value="1"/>
</dbReference>
<keyword evidence="4 8" id="KW-0418">Kinase</keyword>